<dbReference type="CDD" id="cd02440">
    <property type="entry name" value="AdoMet_MTases"/>
    <property type="match status" value="1"/>
</dbReference>
<dbReference type="InterPro" id="IPR029063">
    <property type="entry name" value="SAM-dependent_MTases_sf"/>
</dbReference>
<dbReference type="InterPro" id="IPR025714">
    <property type="entry name" value="Methyltranfer_dom"/>
</dbReference>
<dbReference type="GO" id="GO:0032259">
    <property type="term" value="P:methylation"/>
    <property type="evidence" value="ECO:0007669"/>
    <property type="project" value="UniProtKB-KW"/>
</dbReference>
<evidence type="ECO:0000259" key="1">
    <source>
        <dbReference type="Pfam" id="PF13847"/>
    </source>
</evidence>
<dbReference type="Pfam" id="PF13847">
    <property type="entry name" value="Methyltransf_31"/>
    <property type="match status" value="1"/>
</dbReference>
<evidence type="ECO:0000313" key="3">
    <source>
        <dbReference type="Proteomes" id="UP000034154"/>
    </source>
</evidence>
<protein>
    <submittedName>
        <fullName evidence="2">Methyltransferase type 11</fullName>
    </submittedName>
</protein>
<gene>
    <name evidence="2" type="ORF">UW63_C0041G0006</name>
</gene>
<dbReference type="EMBL" id="LCJB01000041">
    <property type="protein sequence ID" value="KKT69938.1"/>
    <property type="molecule type" value="Genomic_DNA"/>
</dbReference>
<comment type="caution">
    <text evidence="2">The sequence shown here is derived from an EMBL/GenBank/DDBJ whole genome shotgun (WGS) entry which is preliminary data.</text>
</comment>
<feature type="domain" description="Methyltransferase" evidence="1">
    <location>
        <begin position="23"/>
        <end position="162"/>
    </location>
</feature>
<keyword evidence="2" id="KW-0489">Methyltransferase</keyword>
<dbReference type="Proteomes" id="UP000034154">
    <property type="component" value="Unassembled WGS sequence"/>
</dbReference>
<dbReference type="Gene3D" id="3.40.50.150">
    <property type="entry name" value="Vaccinia Virus protein VP39"/>
    <property type="match status" value="1"/>
</dbReference>
<dbReference type="SUPFAM" id="SSF53335">
    <property type="entry name" value="S-adenosyl-L-methionine-dependent methyltransferases"/>
    <property type="match status" value="1"/>
</dbReference>
<organism evidence="2 3">
    <name type="scientific">Candidatus Uhrbacteria bacterium GW2011_GWF2_44_350</name>
    <dbReference type="NCBI Taxonomy" id="1619000"/>
    <lineage>
        <taxon>Bacteria</taxon>
        <taxon>Candidatus Uhriibacteriota</taxon>
    </lineage>
</organism>
<sequence length="184" mass="20022">MPFPTGRALLDPVKILQNAGLTEGQVYADFGCGTLGYFVLPATDLVGLGGKVYALDILKDALGAIQERAQAEKVLNLQTVWGDLEHEQGTKDIPEASVDLVSLVSLSGILFKKPTVIKNIKRVLKDGGCLLLVDWQPGSFLSKFLSTHQIDPKKLKNELEKNGFFLVKSFSAGLNHFGLLLQKT</sequence>
<reference evidence="2 3" key="1">
    <citation type="journal article" date="2015" name="Nature">
        <title>rRNA introns, odd ribosomes, and small enigmatic genomes across a large radiation of phyla.</title>
        <authorList>
            <person name="Brown C.T."/>
            <person name="Hug L.A."/>
            <person name="Thomas B.C."/>
            <person name="Sharon I."/>
            <person name="Castelle C.J."/>
            <person name="Singh A."/>
            <person name="Wilkins M.J."/>
            <person name="Williams K.H."/>
            <person name="Banfield J.F."/>
        </authorList>
    </citation>
    <scope>NUCLEOTIDE SEQUENCE [LARGE SCALE GENOMIC DNA]</scope>
</reference>
<keyword evidence="2" id="KW-0808">Transferase</keyword>
<accession>A0A0G1JF09</accession>
<proteinExistence type="predicted"/>
<dbReference type="AlphaFoldDB" id="A0A0G1JF09"/>
<name>A0A0G1JF09_9BACT</name>
<evidence type="ECO:0000313" key="2">
    <source>
        <dbReference type="EMBL" id="KKT69938.1"/>
    </source>
</evidence>
<dbReference type="GO" id="GO:0008168">
    <property type="term" value="F:methyltransferase activity"/>
    <property type="evidence" value="ECO:0007669"/>
    <property type="project" value="UniProtKB-KW"/>
</dbReference>